<keyword evidence="7 16" id="KW-0963">Cytoplasm</keyword>
<dbReference type="OrthoDB" id="9804707at2"/>
<comment type="subcellular location">
    <subcellularLocation>
        <location evidence="3 16">Cytoplasm</location>
    </subcellularLocation>
</comment>
<dbReference type="HAMAP" id="MF_01274">
    <property type="entry name" value="Pantothen_kinase_3"/>
    <property type="match status" value="1"/>
</dbReference>
<keyword evidence="18" id="KW-1185">Reference proteome</keyword>
<evidence type="ECO:0000256" key="1">
    <source>
        <dbReference type="ARBA" id="ARBA00001206"/>
    </source>
</evidence>
<comment type="cofactor">
    <cofactor evidence="16">
        <name>NH4(+)</name>
        <dbReference type="ChEBI" id="CHEBI:28938"/>
    </cofactor>
    <cofactor evidence="16">
        <name>K(+)</name>
        <dbReference type="ChEBI" id="CHEBI:29103"/>
    </cofactor>
    <text evidence="16">A monovalent cation. Ammonium or potassium.</text>
</comment>
<comment type="catalytic activity">
    <reaction evidence="1 16">
        <text>(R)-pantothenate + ATP = (R)-4'-phosphopantothenate + ADP + H(+)</text>
        <dbReference type="Rhea" id="RHEA:16373"/>
        <dbReference type="ChEBI" id="CHEBI:10986"/>
        <dbReference type="ChEBI" id="CHEBI:15378"/>
        <dbReference type="ChEBI" id="CHEBI:29032"/>
        <dbReference type="ChEBI" id="CHEBI:30616"/>
        <dbReference type="ChEBI" id="CHEBI:456216"/>
        <dbReference type="EC" id="2.7.1.33"/>
    </reaction>
</comment>
<comment type="similarity">
    <text evidence="14 16">Belongs to the type III pantothenate kinase family.</text>
</comment>
<keyword evidence="11 16" id="KW-0067">ATP-binding</keyword>
<evidence type="ECO:0000256" key="16">
    <source>
        <dbReference type="HAMAP-Rule" id="MF_01274"/>
    </source>
</evidence>
<comment type="function">
    <text evidence="16">Catalyzes the phosphorylation of pantothenate (Pan), the first step in CoA biosynthesis.</text>
</comment>
<proteinExistence type="inferred from homology"/>
<dbReference type="GO" id="GO:0015937">
    <property type="term" value="P:coenzyme A biosynthetic process"/>
    <property type="evidence" value="ECO:0007669"/>
    <property type="project" value="UniProtKB-UniRule"/>
</dbReference>
<dbReference type="EC" id="2.7.1.33" evidence="6 16"/>
<gene>
    <name evidence="16" type="primary">coaX</name>
    <name evidence="17" type="ORF">SAMN05192585_1534</name>
</gene>
<dbReference type="GO" id="GO:0005524">
    <property type="term" value="F:ATP binding"/>
    <property type="evidence" value="ECO:0007669"/>
    <property type="project" value="UniProtKB-UniRule"/>
</dbReference>
<dbReference type="STRING" id="258515.SAMN05192585_1534"/>
<evidence type="ECO:0000256" key="8">
    <source>
        <dbReference type="ARBA" id="ARBA00022679"/>
    </source>
</evidence>
<dbReference type="Pfam" id="PF03309">
    <property type="entry name" value="Pan_kinase"/>
    <property type="match status" value="1"/>
</dbReference>
<comment type="cofactor">
    <cofactor evidence="2">
        <name>K(+)</name>
        <dbReference type="ChEBI" id="CHEBI:29103"/>
    </cofactor>
</comment>
<comment type="pathway">
    <text evidence="4 16">Cofactor biosynthesis; coenzyme A biosynthesis; CoA from (R)-pantothenate: step 1/5.</text>
</comment>
<dbReference type="RefSeq" id="WP_092643468.1">
    <property type="nucleotide sequence ID" value="NZ_FNID01000053.1"/>
</dbReference>
<organism evidence="17 18">
    <name type="scientific">Acetanaerobacterium elongatum</name>
    <dbReference type="NCBI Taxonomy" id="258515"/>
    <lineage>
        <taxon>Bacteria</taxon>
        <taxon>Bacillati</taxon>
        <taxon>Bacillota</taxon>
        <taxon>Clostridia</taxon>
        <taxon>Eubacteriales</taxon>
        <taxon>Oscillospiraceae</taxon>
        <taxon>Acetanaerobacterium</taxon>
    </lineage>
</organism>
<dbReference type="UniPathway" id="UPA00241">
    <property type="reaction ID" value="UER00352"/>
</dbReference>
<dbReference type="GO" id="GO:0005737">
    <property type="term" value="C:cytoplasm"/>
    <property type="evidence" value="ECO:0007669"/>
    <property type="project" value="UniProtKB-SubCell"/>
</dbReference>
<evidence type="ECO:0000313" key="17">
    <source>
        <dbReference type="EMBL" id="SDO08527.1"/>
    </source>
</evidence>
<dbReference type="CDD" id="cd24015">
    <property type="entry name" value="ASKHA_NBD_PanK-III"/>
    <property type="match status" value="1"/>
</dbReference>
<name>A0A1H0GNS5_9FIRM</name>
<dbReference type="NCBIfam" id="TIGR00671">
    <property type="entry name" value="baf"/>
    <property type="match status" value="1"/>
</dbReference>
<keyword evidence="13 16" id="KW-0173">Coenzyme A biosynthesis</keyword>
<dbReference type="SUPFAM" id="SSF53067">
    <property type="entry name" value="Actin-like ATPase domain"/>
    <property type="match status" value="2"/>
</dbReference>
<sequence>MVLAIDVGNTNICLGFFEDGKLTLTSRLYTDANRTEDQYAIELRDIFNLYGFPYKSVEGCIIASVVPKLSSVLKNAVEKYLHCKVLTVSAGIKTGLNLRAENPGAIGADFVCGAVGAMSKYPLPCVIIDLGTATKIFAVDKTGSFIGGSIMPGVMISLEALSNRTALLPTIGLDGQDPPLISTITVESMRSGILYGTAGMIDGMARRYAQAFDTPPVFVATGGLSTSITKYCTEKIILDPDLVLEGLYRIYQKNT</sequence>
<keyword evidence="8 16" id="KW-0808">Transferase</keyword>
<reference evidence="17 18" key="1">
    <citation type="submission" date="2016-10" db="EMBL/GenBank/DDBJ databases">
        <authorList>
            <person name="de Groot N.N."/>
        </authorList>
    </citation>
    <scope>NUCLEOTIDE SEQUENCE [LARGE SCALE GENOMIC DNA]</scope>
    <source>
        <strain evidence="17 18">CGMCC 1.5012</strain>
    </source>
</reference>
<evidence type="ECO:0000256" key="10">
    <source>
        <dbReference type="ARBA" id="ARBA00022777"/>
    </source>
</evidence>
<evidence type="ECO:0000256" key="3">
    <source>
        <dbReference type="ARBA" id="ARBA00004496"/>
    </source>
</evidence>
<evidence type="ECO:0000256" key="13">
    <source>
        <dbReference type="ARBA" id="ARBA00022993"/>
    </source>
</evidence>
<feature type="binding site" evidence="16">
    <location>
        <position position="185"/>
    </location>
    <ligand>
        <name>substrate</name>
    </ligand>
</feature>
<evidence type="ECO:0000256" key="11">
    <source>
        <dbReference type="ARBA" id="ARBA00022840"/>
    </source>
</evidence>
<evidence type="ECO:0000313" key="18">
    <source>
        <dbReference type="Proteomes" id="UP000199182"/>
    </source>
</evidence>
<comment type="subunit">
    <text evidence="5 16">Homodimer.</text>
</comment>
<dbReference type="AlphaFoldDB" id="A0A1H0GNS5"/>
<evidence type="ECO:0000256" key="15">
    <source>
        <dbReference type="ARBA" id="ARBA00040883"/>
    </source>
</evidence>
<dbReference type="GO" id="GO:0004594">
    <property type="term" value="F:pantothenate kinase activity"/>
    <property type="evidence" value="ECO:0007669"/>
    <property type="project" value="UniProtKB-UniRule"/>
</dbReference>
<evidence type="ECO:0000256" key="7">
    <source>
        <dbReference type="ARBA" id="ARBA00022490"/>
    </source>
</evidence>
<evidence type="ECO:0000256" key="5">
    <source>
        <dbReference type="ARBA" id="ARBA00011738"/>
    </source>
</evidence>
<keyword evidence="12 16" id="KW-0630">Potassium</keyword>
<accession>A0A1H0GNS5</accession>
<feature type="binding site" evidence="16">
    <location>
        <position position="129"/>
    </location>
    <ligand>
        <name>K(+)</name>
        <dbReference type="ChEBI" id="CHEBI:29103"/>
    </ligand>
</feature>
<dbReference type="InterPro" id="IPR043129">
    <property type="entry name" value="ATPase_NBD"/>
</dbReference>
<evidence type="ECO:0000256" key="2">
    <source>
        <dbReference type="ARBA" id="ARBA00001958"/>
    </source>
</evidence>
<feature type="binding site" evidence="16">
    <location>
        <position position="132"/>
    </location>
    <ligand>
        <name>ATP</name>
        <dbReference type="ChEBI" id="CHEBI:30616"/>
    </ligand>
</feature>
<protein>
    <recommendedName>
        <fullName evidence="15 16">Type III pantothenate kinase</fullName>
        <ecNumber evidence="6 16">2.7.1.33</ecNumber>
    </recommendedName>
    <alternativeName>
        <fullName evidence="16">PanK-III</fullName>
    </alternativeName>
    <alternativeName>
        <fullName evidence="16">Pantothenic acid kinase</fullName>
    </alternativeName>
</protein>
<evidence type="ECO:0000256" key="12">
    <source>
        <dbReference type="ARBA" id="ARBA00022958"/>
    </source>
</evidence>
<keyword evidence="10 16" id="KW-0418">Kinase</keyword>
<keyword evidence="16" id="KW-0479">Metal-binding</keyword>
<keyword evidence="9 16" id="KW-0547">Nucleotide-binding</keyword>
<dbReference type="Proteomes" id="UP000199182">
    <property type="component" value="Unassembled WGS sequence"/>
</dbReference>
<dbReference type="PANTHER" id="PTHR34265:SF1">
    <property type="entry name" value="TYPE III PANTOTHENATE KINASE"/>
    <property type="match status" value="1"/>
</dbReference>
<dbReference type="GO" id="GO:0046872">
    <property type="term" value="F:metal ion binding"/>
    <property type="evidence" value="ECO:0007669"/>
    <property type="project" value="UniProtKB-KW"/>
</dbReference>
<feature type="active site" description="Proton acceptor" evidence="16">
    <location>
        <position position="109"/>
    </location>
</feature>
<dbReference type="EMBL" id="FNID01000053">
    <property type="protein sequence ID" value="SDO08527.1"/>
    <property type="molecule type" value="Genomic_DNA"/>
</dbReference>
<dbReference type="NCBIfam" id="NF009855">
    <property type="entry name" value="PRK13321.1"/>
    <property type="match status" value="1"/>
</dbReference>
<dbReference type="Gene3D" id="3.30.420.40">
    <property type="match status" value="2"/>
</dbReference>
<comment type="caution">
    <text evidence="16">Lacks conserved residue(s) required for the propagation of feature annotation.</text>
</comment>
<feature type="binding site" evidence="16">
    <location>
        <begin position="6"/>
        <end position="13"/>
    </location>
    <ligand>
        <name>ATP</name>
        <dbReference type="ChEBI" id="CHEBI:30616"/>
    </ligand>
</feature>
<evidence type="ECO:0000256" key="14">
    <source>
        <dbReference type="ARBA" id="ARBA00038036"/>
    </source>
</evidence>
<evidence type="ECO:0000256" key="4">
    <source>
        <dbReference type="ARBA" id="ARBA00005225"/>
    </source>
</evidence>
<evidence type="ECO:0000256" key="6">
    <source>
        <dbReference type="ARBA" id="ARBA00012102"/>
    </source>
</evidence>
<feature type="binding site" evidence="16">
    <location>
        <begin position="107"/>
        <end position="110"/>
    </location>
    <ligand>
        <name>substrate</name>
    </ligand>
</feature>
<evidence type="ECO:0000256" key="9">
    <source>
        <dbReference type="ARBA" id="ARBA00022741"/>
    </source>
</evidence>
<dbReference type="PANTHER" id="PTHR34265">
    <property type="entry name" value="TYPE III PANTOTHENATE KINASE"/>
    <property type="match status" value="1"/>
</dbReference>
<dbReference type="InterPro" id="IPR004619">
    <property type="entry name" value="Type_III_PanK"/>
</dbReference>